<dbReference type="InterPro" id="IPR045069">
    <property type="entry name" value="MATE_euk"/>
</dbReference>
<evidence type="ECO:0000256" key="6">
    <source>
        <dbReference type="RuleBase" id="RU004914"/>
    </source>
</evidence>
<evidence type="ECO:0000256" key="3">
    <source>
        <dbReference type="ARBA" id="ARBA00022692"/>
    </source>
</evidence>
<evidence type="ECO:0000256" key="1">
    <source>
        <dbReference type="ARBA" id="ARBA00004141"/>
    </source>
</evidence>
<feature type="transmembrane region" description="Helical" evidence="6">
    <location>
        <begin position="61"/>
        <end position="83"/>
    </location>
</feature>
<dbReference type="NCBIfam" id="TIGR00797">
    <property type="entry name" value="matE"/>
    <property type="match status" value="1"/>
</dbReference>
<feature type="transmembrane region" description="Helical" evidence="6">
    <location>
        <begin position="235"/>
        <end position="257"/>
    </location>
</feature>
<protein>
    <recommendedName>
        <fullName evidence="6">Protein DETOXIFICATION</fullName>
    </recommendedName>
    <alternativeName>
        <fullName evidence="6">Multidrug and toxic compound extrusion protein</fullName>
    </alternativeName>
</protein>
<dbReference type="Proteomes" id="UP001141552">
    <property type="component" value="Unassembled WGS sequence"/>
</dbReference>
<dbReference type="GO" id="GO:0042910">
    <property type="term" value="F:xenobiotic transmembrane transporter activity"/>
    <property type="evidence" value="ECO:0007669"/>
    <property type="project" value="InterPro"/>
</dbReference>
<evidence type="ECO:0000313" key="8">
    <source>
        <dbReference type="Proteomes" id="UP001141552"/>
    </source>
</evidence>
<dbReference type="GO" id="GO:1990961">
    <property type="term" value="P:xenobiotic detoxification by transmembrane export across the plasma membrane"/>
    <property type="evidence" value="ECO:0007669"/>
    <property type="project" value="InterPro"/>
</dbReference>
<dbReference type="InterPro" id="IPR002528">
    <property type="entry name" value="MATE_fam"/>
</dbReference>
<dbReference type="EMBL" id="JAKUCV010004115">
    <property type="protein sequence ID" value="KAJ4836464.1"/>
    <property type="molecule type" value="Genomic_DNA"/>
</dbReference>
<evidence type="ECO:0000256" key="5">
    <source>
        <dbReference type="ARBA" id="ARBA00023136"/>
    </source>
</evidence>
<dbReference type="CDD" id="cd13132">
    <property type="entry name" value="MATE_eukaryotic"/>
    <property type="match status" value="1"/>
</dbReference>
<keyword evidence="4 6" id="KW-1133">Transmembrane helix</keyword>
<comment type="caution">
    <text evidence="7">The sequence shown here is derived from an EMBL/GenBank/DDBJ whole genome shotgun (WGS) entry which is preliminary data.</text>
</comment>
<feature type="transmembrane region" description="Helical" evidence="6">
    <location>
        <begin position="317"/>
        <end position="338"/>
    </location>
</feature>
<feature type="transmembrane region" description="Helical" evidence="6">
    <location>
        <begin position="95"/>
        <end position="115"/>
    </location>
</feature>
<feature type="transmembrane region" description="Helical" evidence="6">
    <location>
        <begin position="433"/>
        <end position="454"/>
    </location>
</feature>
<reference evidence="7" key="2">
    <citation type="journal article" date="2023" name="Plants (Basel)">
        <title>Annotation of the Turnera subulata (Passifloraceae) Draft Genome Reveals the S-Locus Evolved after the Divergence of Turneroideae from Passifloroideae in a Stepwise Manner.</title>
        <authorList>
            <person name="Henning P.M."/>
            <person name="Roalson E.H."/>
            <person name="Mir W."/>
            <person name="McCubbin A.G."/>
            <person name="Shore J.S."/>
        </authorList>
    </citation>
    <scope>NUCLEOTIDE SEQUENCE</scope>
    <source>
        <strain evidence="7">F60SS</strain>
    </source>
</reference>
<gene>
    <name evidence="7" type="primary">DTX51</name>
    <name evidence="7" type="ORF">Tsubulata_028166</name>
</gene>
<reference evidence="7" key="1">
    <citation type="submission" date="2022-02" db="EMBL/GenBank/DDBJ databases">
        <authorList>
            <person name="Henning P.M."/>
            <person name="McCubbin A.G."/>
            <person name="Shore J.S."/>
        </authorList>
    </citation>
    <scope>NUCLEOTIDE SEQUENCE</scope>
    <source>
        <strain evidence="7">F60SS</strain>
        <tissue evidence="7">Leaves</tissue>
    </source>
</reference>
<dbReference type="GO" id="GO:0016020">
    <property type="term" value="C:membrane"/>
    <property type="evidence" value="ECO:0007669"/>
    <property type="project" value="UniProtKB-SubCell"/>
</dbReference>
<feature type="transmembrane region" description="Helical" evidence="6">
    <location>
        <begin position="209"/>
        <end position="229"/>
    </location>
</feature>
<feature type="transmembrane region" description="Helical" evidence="6">
    <location>
        <begin position="460"/>
        <end position="481"/>
    </location>
</feature>
<feature type="transmembrane region" description="Helical" evidence="6">
    <location>
        <begin position="399"/>
        <end position="421"/>
    </location>
</feature>
<organism evidence="7 8">
    <name type="scientific">Turnera subulata</name>
    <dbReference type="NCBI Taxonomy" id="218843"/>
    <lineage>
        <taxon>Eukaryota</taxon>
        <taxon>Viridiplantae</taxon>
        <taxon>Streptophyta</taxon>
        <taxon>Embryophyta</taxon>
        <taxon>Tracheophyta</taxon>
        <taxon>Spermatophyta</taxon>
        <taxon>Magnoliopsida</taxon>
        <taxon>eudicotyledons</taxon>
        <taxon>Gunneridae</taxon>
        <taxon>Pentapetalae</taxon>
        <taxon>rosids</taxon>
        <taxon>fabids</taxon>
        <taxon>Malpighiales</taxon>
        <taxon>Passifloraceae</taxon>
        <taxon>Turnera</taxon>
    </lineage>
</organism>
<dbReference type="Pfam" id="PF01554">
    <property type="entry name" value="MatE"/>
    <property type="match status" value="2"/>
</dbReference>
<evidence type="ECO:0000256" key="2">
    <source>
        <dbReference type="ARBA" id="ARBA00010199"/>
    </source>
</evidence>
<keyword evidence="8" id="KW-1185">Reference proteome</keyword>
<evidence type="ECO:0000256" key="4">
    <source>
        <dbReference type="ARBA" id="ARBA00022989"/>
    </source>
</evidence>
<keyword evidence="5 6" id="KW-0472">Membrane</keyword>
<keyword evidence="3 6" id="KW-0812">Transmembrane</keyword>
<sequence length="521" mass="56112">MEKPASQTHHLYFDLPSLLTTIKDPTTHNPSKANPPPCQETLHATPTASEIITETKSLFNLAFPIALTALILYSRSILSMLFLGRLGDLELAAGSLAIAFANITGYSVLSGLALGMEPLCSQAFGAQRPKLLSLTLHRSVIFLLVSSLPISLLWLSVSRILLYLHQDPNITRLAHTYLLFSLPDLLTNSFIHPIRIYLRAQGITHPLTLASLTGAVFHLPFNVLLVNHFKLGVCGVAAAAAASNLVVLFSLVLYVWVSGLHEPTWTKPSRECLTGWRPLVKLAAPSCVSVCLEWWWYEIMIVLCGLLVNPKATVASMGILIQTTSLIYIFPSSLGFAVSTRVGNELGANRPHKARLSAVVAVLVAAIMGLSASMFASGMRDVWGRMFTSDAEILRLTSAAMPILGLCELGNCPQTVGCGVLRGSARPSTAANVNLGAFYLVGMPVAIGLGFWLGVGFCGLWLGLLSAQICCAGLMLCVVWASDWDFQAKRAQMLTCTGCHDGDALKGEEEQRLICVVVTSP</sequence>
<accession>A0A9Q0FRI4</accession>
<dbReference type="GO" id="GO:0015297">
    <property type="term" value="F:antiporter activity"/>
    <property type="evidence" value="ECO:0007669"/>
    <property type="project" value="InterPro"/>
</dbReference>
<feature type="transmembrane region" description="Helical" evidence="6">
    <location>
        <begin position="136"/>
        <end position="157"/>
    </location>
</feature>
<comment type="subcellular location">
    <subcellularLocation>
        <location evidence="1">Membrane</location>
        <topology evidence="1">Multi-pass membrane protein</topology>
    </subcellularLocation>
</comment>
<dbReference type="AlphaFoldDB" id="A0A9Q0FRI4"/>
<name>A0A9Q0FRI4_9ROSI</name>
<proteinExistence type="inferred from homology"/>
<comment type="similarity">
    <text evidence="2 6">Belongs to the multi antimicrobial extrusion (MATE) (TC 2.A.66.1) family.</text>
</comment>
<evidence type="ECO:0000313" key="7">
    <source>
        <dbReference type="EMBL" id="KAJ4836464.1"/>
    </source>
</evidence>
<feature type="transmembrane region" description="Helical" evidence="6">
    <location>
        <begin position="358"/>
        <end position="379"/>
    </location>
</feature>
<dbReference type="PANTHER" id="PTHR11206">
    <property type="entry name" value="MULTIDRUG RESISTANCE PROTEIN"/>
    <property type="match status" value="1"/>
</dbReference>
<dbReference type="OrthoDB" id="2126698at2759"/>